<evidence type="ECO:0000256" key="2">
    <source>
        <dbReference type="ARBA" id="ARBA00023295"/>
    </source>
</evidence>
<evidence type="ECO:0000313" key="7">
    <source>
        <dbReference type="EMBL" id="MBF9070411.1"/>
    </source>
</evidence>
<evidence type="ECO:0000313" key="8">
    <source>
        <dbReference type="Proteomes" id="UP000657385"/>
    </source>
</evidence>
<dbReference type="InterPro" id="IPR008979">
    <property type="entry name" value="Galactose-bd-like_sf"/>
</dbReference>
<reference evidence="7" key="1">
    <citation type="submission" date="2020-11" db="EMBL/GenBank/DDBJ databases">
        <title>Isolation and identification of active actinomycetes.</title>
        <authorList>
            <person name="Yu B."/>
        </authorList>
    </citation>
    <scope>NUCLEOTIDE SEQUENCE</scope>
    <source>
        <strain evidence="7">NEAU-YB345</strain>
    </source>
</reference>
<dbReference type="RefSeq" id="WP_196195584.1">
    <property type="nucleotide sequence ID" value="NZ_JADPRT010000008.1"/>
</dbReference>
<name>A0A931B7G0_9ACTN</name>
<dbReference type="SUPFAM" id="SSF140657">
    <property type="entry name" value="Hyaluronidase post-catalytic domain-like"/>
    <property type="match status" value="1"/>
</dbReference>
<dbReference type="InterPro" id="IPR011496">
    <property type="entry name" value="O-GlcNAcase_cat"/>
</dbReference>
<dbReference type="SUPFAM" id="SSF51445">
    <property type="entry name" value="(Trans)glycosidases"/>
    <property type="match status" value="1"/>
</dbReference>
<keyword evidence="8" id="KW-1185">Reference proteome</keyword>
<feature type="compositionally biased region" description="Pro residues" evidence="4">
    <location>
        <begin position="1326"/>
        <end position="1336"/>
    </location>
</feature>
<comment type="similarity">
    <text evidence="3">Belongs to the glycosyl hydrolase 84 family.</text>
</comment>
<dbReference type="SUPFAM" id="SSF49785">
    <property type="entry name" value="Galactose-binding domain-like"/>
    <property type="match status" value="3"/>
</dbReference>
<dbReference type="InterPro" id="IPR015882">
    <property type="entry name" value="HEX_bac_N"/>
</dbReference>
<dbReference type="Pfam" id="PF00754">
    <property type="entry name" value="F5_F8_type_C"/>
    <property type="match status" value="2"/>
</dbReference>
<feature type="compositionally biased region" description="Low complexity" evidence="4">
    <location>
        <begin position="142"/>
        <end position="155"/>
    </location>
</feature>
<dbReference type="PROSITE" id="PS50022">
    <property type="entry name" value="FA58C_3"/>
    <property type="match status" value="2"/>
</dbReference>
<dbReference type="Pfam" id="PF21774">
    <property type="entry name" value="NagJ_C"/>
    <property type="match status" value="1"/>
</dbReference>
<keyword evidence="2" id="KW-0326">Glycosidase</keyword>
<dbReference type="PANTHER" id="PTHR13170">
    <property type="entry name" value="O-GLCNACASE"/>
    <property type="match status" value="1"/>
</dbReference>
<dbReference type="GO" id="GO:0015929">
    <property type="term" value="F:hexosaminidase activity"/>
    <property type="evidence" value="ECO:0007669"/>
    <property type="project" value="UniProtKB-ARBA"/>
</dbReference>
<evidence type="ECO:0000256" key="1">
    <source>
        <dbReference type="ARBA" id="ARBA00022801"/>
    </source>
</evidence>
<feature type="domain" description="F5/8 type C" evidence="5">
    <location>
        <begin position="1168"/>
        <end position="1308"/>
    </location>
</feature>
<dbReference type="PROSITE" id="PS52009">
    <property type="entry name" value="GH84"/>
    <property type="match status" value="1"/>
</dbReference>
<keyword evidence="1" id="KW-0378">Hydrolase</keyword>
<organism evidence="7 8">
    <name type="scientific">Streptacidiphilus fuscans</name>
    <dbReference type="NCBI Taxonomy" id="2789292"/>
    <lineage>
        <taxon>Bacteria</taxon>
        <taxon>Bacillati</taxon>
        <taxon>Actinomycetota</taxon>
        <taxon>Actinomycetes</taxon>
        <taxon>Kitasatosporales</taxon>
        <taxon>Streptomycetaceae</taxon>
        <taxon>Streptacidiphilus</taxon>
    </lineage>
</organism>
<dbReference type="PANTHER" id="PTHR13170:SF16">
    <property type="entry name" value="PROTEIN O-GLCNACASE"/>
    <property type="match status" value="1"/>
</dbReference>
<dbReference type="Proteomes" id="UP000657385">
    <property type="component" value="Unassembled WGS sequence"/>
</dbReference>
<dbReference type="Gene3D" id="2.60.120.260">
    <property type="entry name" value="Galactose-binding domain-like"/>
    <property type="match status" value="3"/>
</dbReference>
<gene>
    <name evidence="7" type="ORF">I2501_20505</name>
</gene>
<evidence type="ECO:0000259" key="6">
    <source>
        <dbReference type="PROSITE" id="PS52009"/>
    </source>
</evidence>
<dbReference type="Gene3D" id="3.20.20.80">
    <property type="entry name" value="Glycosidases"/>
    <property type="match status" value="1"/>
</dbReference>
<dbReference type="Pfam" id="PF02838">
    <property type="entry name" value="Glyco_hydro_20b"/>
    <property type="match status" value="1"/>
</dbReference>
<feature type="region of interest" description="Disordered" evidence="4">
    <location>
        <begin position="1309"/>
        <end position="1360"/>
    </location>
</feature>
<evidence type="ECO:0000259" key="5">
    <source>
        <dbReference type="PROSITE" id="PS50022"/>
    </source>
</evidence>
<dbReference type="SUPFAM" id="SSF55545">
    <property type="entry name" value="beta-N-acetylhexosaminidase-like domain"/>
    <property type="match status" value="1"/>
</dbReference>
<evidence type="ECO:0000256" key="4">
    <source>
        <dbReference type="SAM" id="MobiDB-lite"/>
    </source>
</evidence>
<dbReference type="InterPro" id="IPR051822">
    <property type="entry name" value="Glycosyl_Hydrolase_84"/>
</dbReference>
<feature type="domain" description="GH84" evidence="6">
    <location>
        <begin position="345"/>
        <end position="625"/>
    </location>
</feature>
<dbReference type="InterPro" id="IPR049019">
    <property type="entry name" value="NagJ-like_helical"/>
</dbReference>
<dbReference type="Pfam" id="PF07555">
    <property type="entry name" value="NAGidase"/>
    <property type="match status" value="1"/>
</dbReference>
<dbReference type="GO" id="GO:1901135">
    <property type="term" value="P:carbohydrate derivative metabolic process"/>
    <property type="evidence" value="ECO:0007669"/>
    <property type="project" value="UniProtKB-ARBA"/>
</dbReference>
<feature type="domain" description="F5/8 type C" evidence="5">
    <location>
        <begin position="802"/>
        <end position="943"/>
    </location>
</feature>
<dbReference type="EMBL" id="JADPRT010000008">
    <property type="protein sequence ID" value="MBF9070411.1"/>
    <property type="molecule type" value="Genomic_DNA"/>
</dbReference>
<evidence type="ECO:0000256" key="3">
    <source>
        <dbReference type="PROSITE-ProRule" id="PRU01353"/>
    </source>
</evidence>
<protein>
    <submittedName>
        <fullName evidence="7">Beta-N-acetylglucosaminidase domain-containing protein</fullName>
    </submittedName>
</protein>
<dbReference type="InterPro" id="IPR029018">
    <property type="entry name" value="Hex-like_dom2"/>
</dbReference>
<comment type="caution">
    <text evidence="3">Lacks conserved residue(s) required for the propagation of feature annotation.</text>
</comment>
<sequence>MEDHRPAPANDGIVAALGSSLRRTIAEHTGLQQLFGSAPALTARRTAARTARRLAPETADRLISQFKGTAPLLTLGSRMSAQVGAQVRTRSAALRASAAFTVAAVVSGGLVGTAGPASALAHNAVARTVGVGATTGGGQNGAAGNSGNAGSSGNAGDPGSTGGLSHATSGAPSGGGDVSGPAIYPRPQREHTQGTAVAKPARVALAAAPHADPGAVAVLKAALRLAGVRTVDTVSPNTDPQPGVLTIYVGGGAEGASGGTDRALRTLSTPTSAVPSPSGLPSGGYVLASGSATVGPPGKTAAGGIAVLAGVDADGTFNAVQSFRQILGQGGTLPGLVVQDWPSSVRRGVSEAFYGTPWTTPQTVDMLDFMGRTKQNYFLYAPGDDPYDSTLWRTPYPSSQQAGLRTITQAAAADHITVAYSLSLGGSLCYTSSQDQNALIAKMQQLWSLGVRSFQLDFSQATYSHWHCQADADAYGHGAEAAARAQADLVDVVLRRFITQHPDADALTLLPSEFYQDGSTPYRTALAKELDPSVLVVWTGVGVQPATITASDLTGAQQAFGHPLVTEDNYPVNDSAQDRLYLGAYQGRDPSVASDAAGLLVNAMQQPVASRVPLFTAADFAWNPGGYQPQASWQAAVADLAGSGDPKAESALSALTGNSASSPLGQTESAYLRPLLDAFWSAFEPASPRPNSDDPAATAARARAASQLRSAFTTMAQATDNLAQVDGGQLESEDDAWVTQLAGYGVAGQTAVDMLSAQRAGDNATAWKLRLSLAQQVAELDENGVTIGDGVLDPFLDRALQASDSWAGVDAGQLTAFSTMGAAPNDDPALMVDGDPSTYYLSADPPQTGDSFGVDLGSATPVRSVHILMGGPTGDVAAGDIMQDAVLEYSTDDTTWHTIGSYQGQSEIDATLPSGVVAHYLRLRATQAQNSTVAVREFSVTTPFTTPTTADGPAAAPGYPLANLVDGDLDSPYRAASAPQPGDGIRVTLGQTRPLNRVVVLTDPGTYAPGTVEVHSADKGWTAIGAVARDGYTELDTDPKLKVDRIRIAWTGGANSPAPVVYQVIPWYADTPPASLQLSQQSVDLEAGGGAVPLGSVLQAQGVGGATGTVTAQLPAGAKGLTVSGTGPVALPRGGSAAIPLGLTASASTPPGTYTAHIVFTVGSRQASQDVTVHVYPRTGGPDLALTATASSSADAPDFPASNVNDGDPTTRWSSPAFDNEWVQLQLAQPAVIAKVVLHWQDAYASRYLIQTSMDGQNWTTVATVDNGQGGNETVPFAAVNAQYVRMQGVSRATNSGYSLWGMEVYAVTSPPTPPTQQPGSTASPSPNPSTTPSPSPSDSATPDPTDPSFPDPSTSPTAG</sequence>
<proteinExistence type="inferred from homology"/>
<dbReference type="InterPro" id="IPR017853">
    <property type="entry name" value="GH"/>
</dbReference>
<dbReference type="InterPro" id="IPR000421">
    <property type="entry name" value="FA58C"/>
</dbReference>
<accession>A0A931B7G0</accession>
<comment type="caution">
    <text evidence="7">The sequence shown here is derived from an EMBL/GenBank/DDBJ whole genome shotgun (WGS) entry which is preliminary data.</text>
</comment>
<dbReference type="GO" id="GO:0005975">
    <property type="term" value="P:carbohydrate metabolic process"/>
    <property type="evidence" value="ECO:0007669"/>
    <property type="project" value="UniProtKB-ARBA"/>
</dbReference>
<dbReference type="Gene3D" id="3.30.379.10">
    <property type="entry name" value="Chitobiase/beta-hexosaminidase domain 2-like"/>
    <property type="match status" value="1"/>
</dbReference>
<feature type="region of interest" description="Disordered" evidence="4">
    <location>
        <begin position="140"/>
        <end position="197"/>
    </location>
</feature>
<dbReference type="Gene3D" id="1.20.58.460">
    <property type="entry name" value="Hyaluronidase post-catalytic domain-like"/>
    <property type="match status" value="1"/>
</dbReference>